<comment type="caution">
    <text evidence="1">The sequence shown here is derived from an EMBL/GenBank/DDBJ whole genome shotgun (WGS) entry which is preliminary data.</text>
</comment>
<evidence type="ECO:0000313" key="2">
    <source>
        <dbReference type="Proteomes" id="UP000191672"/>
    </source>
</evidence>
<dbReference type="Proteomes" id="UP000191672">
    <property type="component" value="Unassembled WGS sequence"/>
</dbReference>
<name>A0A1V6PTP3_9EURO</name>
<accession>A0A1V6PTP3</accession>
<keyword evidence="2" id="KW-1185">Reference proteome</keyword>
<dbReference type="EMBL" id="MDYN01000036">
    <property type="protein sequence ID" value="OQD80399.1"/>
    <property type="molecule type" value="Genomic_DNA"/>
</dbReference>
<sequence length="79" mass="9141">MPRGAVEDDQEFDNPIQAEYADTDEALGKAFTPKQRRRHSKLLVPDRLRSPLNRYEEVDILVETEPVNHIHTNKDIATE</sequence>
<evidence type="ECO:0000313" key="1">
    <source>
        <dbReference type="EMBL" id="OQD80399.1"/>
    </source>
</evidence>
<gene>
    <name evidence="1" type="ORF">PENANT_c036G11619</name>
</gene>
<dbReference type="AlphaFoldDB" id="A0A1V6PTP3"/>
<proteinExistence type="predicted"/>
<organism evidence="1 2">
    <name type="scientific">Penicillium antarcticum</name>
    <dbReference type="NCBI Taxonomy" id="416450"/>
    <lineage>
        <taxon>Eukaryota</taxon>
        <taxon>Fungi</taxon>
        <taxon>Dikarya</taxon>
        <taxon>Ascomycota</taxon>
        <taxon>Pezizomycotina</taxon>
        <taxon>Eurotiomycetes</taxon>
        <taxon>Eurotiomycetidae</taxon>
        <taxon>Eurotiales</taxon>
        <taxon>Aspergillaceae</taxon>
        <taxon>Penicillium</taxon>
    </lineage>
</organism>
<protein>
    <submittedName>
        <fullName evidence="1">Uncharacterized protein</fullName>
    </submittedName>
</protein>
<reference evidence="2" key="1">
    <citation type="journal article" date="2017" name="Nat. Microbiol.">
        <title>Global analysis of biosynthetic gene clusters reveals vast potential of secondary metabolite production in Penicillium species.</title>
        <authorList>
            <person name="Nielsen J.C."/>
            <person name="Grijseels S."/>
            <person name="Prigent S."/>
            <person name="Ji B."/>
            <person name="Dainat J."/>
            <person name="Nielsen K.F."/>
            <person name="Frisvad J.C."/>
            <person name="Workman M."/>
            <person name="Nielsen J."/>
        </authorList>
    </citation>
    <scope>NUCLEOTIDE SEQUENCE [LARGE SCALE GENOMIC DNA]</scope>
    <source>
        <strain evidence="2">IBT 31811</strain>
    </source>
</reference>